<dbReference type="SMART" id="SM00388">
    <property type="entry name" value="HisKA"/>
    <property type="match status" value="1"/>
</dbReference>
<dbReference type="InterPro" id="IPR036097">
    <property type="entry name" value="HisK_dim/P_sf"/>
</dbReference>
<dbReference type="Gene3D" id="1.10.287.130">
    <property type="match status" value="1"/>
</dbReference>
<dbReference type="Pfam" id="PF02518">
    <property type="entry name" value="HATPase_c"/>
    <property type="match status" value="1"/>
</dbReference>
<comment type="caution">
    <text evidence="6">Lacks conserved residue(s) required for the propagation of feature annotation.</text>
</comment>
<dbReference type="InterPro" id="IPR001610">
    <property type="entry name" value="PAC"/>
</dbReference>
<dbReference type="SMART" id="SM00086">
    <property type="entry name" value="PAC"/>
    <property type="match status" value="3"/>
</dbReference>
<dbReference type="InterPro" id="IPR003661">
    <property type="entry name" value="HisK_dim/P_dom"/>
</dbReference>
<evidence type="ECO:0000256" key="5">
    <source>
        <dbReference type="ARBA" id="ARBA00022777"/>
    </source>
</evidence>
<dbReference type="PROSITE" id="PS50110">
    <property type="entry name" value="RESPONSE_REGULATORY"/>
    <property type="match status" value="1"/>
</dbReference>
<dbReference type="InterPro" id="IPR000700">
    <property type="entry name" value="PAS-assoc_C"/>
</dbReference>
<dbReference type="PROSITE" id="PS50112">
    <property type="entry name" value="PAS"/>
    <property type="match status" value="3"/>
</dbReference>
<dbReference type="GO" id="GO:0000155">
    <property type="term" value="F:phosphorelay sensor kinase activity"/>
    <property type="evidence" value="ECO:0007669"/>
    <property type="project" value="InterPro"/>
</dbReference>
<dbReference type="InterPro" id="IPR004358">
    <property type="entry name" value="Sig_transdc_His_kin-like_C"/>
</dbReference>
<dbReference type="PROSITE" id="PS50109">
    <property type="entry name" value="HIS_KIN"/>
    <property type="match status" value="1"/>
</dbReference>
<dbReference type="InterPro" id="IPR013767">
    <property type="entry name" value="PAS_fold"/>
</dbReference>
<dbReference type="Pfam" id="PF00072">
    <property type="entry name" value="Response_reg"/>
    <property type="match status" value="1"/>
</dbReference>
<dbReference type="Pfam" id="PF08448">
    <property type="entry name" value="PAS_4"/>
    <property type="match status" value="1"/>
</dbReference>
<evidence type="ECO:0000259" key="10">
    <source>
        <dbReference type="PROSITE" id="PS50112"/>
    </source>
</evidence>
<evidence type="ECO:0000313" key="13">
    <source>
        <dbReference type="Proteomes" id="UP000070373"/>
    </source>
</evidence>
<keyword evidence="3" id="KW-0597">Phosphoprotein</keyword>
<dbReference type="CDD" id="cd00130">
    <property type="entry name" value="PAS"/>
    <property type="match status" value="3"/>
</dbReference>
<comment type="caution">
    <text evidence="12">The sequence shown here is derived from an EMBL/GenBank/DDBJ whole genome shotgun (WGS) entry which is preliminary data.</text>
</comment>
<dbReference type="InterPro" id="IPR000014">
    <property type="entry name" value="PAS"/>
</dbReference>
<keyword evidence="4" id="KW-0808">Transferase</keyword>
<dbReference type="PROSITE" id="PS50113">
    <property type="entry name" value="PAC"/>
    <property type="match status" value="3"/>
</dbReference>
<dbReference type="EC" id="2.7.13.3" evidence="2"/>
<dbReference type="InterPro" id="IPR036890">
    <property type="entry name" value="HATPase_C_sf"/>
</dbReference>
<feature type="domain" description="PAS" evidence="10">
    <location>
        <begin position="95"/>
        <end position="165"/>
    </location>
</feature>
<sequence>MLEENDYDAVVSGYQMSGMDGLEFLETVREDRESDIPFIVFTGKGREEVAMEALNLGADRYLQKGEDPKSQYGVLADAIVDEVEHREVFREMEKLGAELSSLVEGSDDSIYIVDEDCRFIFANEEELDRHGMKEGEMTGRSFHDLHPEEESQEFEEKVEKVLKTGEPERQETTHEGGERYLVRTLSPVENPETGEVNRVSVISKDITERKEMENKLRESEEKYRTFFEKAGSLVIIQDSEFKEVNPKIEELFGFSEDELVGMDSLEIVPEEERNKVRKNAIKMLKGEREDPYEHRIIRKDGETRWLVEKVSPIQYEGKPAALTSFVDVTERKKAEEEARKERERYEELFEGANEFIVTTDKEGYVKRVNERVKEFSGYSEDELIGESILKIAHPDDEERYIEFWKRILDGESPAYELKGESKDGSTTHIIVRGRPIVEDGEVVEIQYNAQDITQRKRAENRRDFLHSLLRHDLRNKIQVVRGFLELMEDFDLPEEAEDYLEKASKGIRGGMTLIEKVKTLRKIEDEEVEEVDLEPLIRGAVESCKSTTSEMDFLIEVECSEEGCKVEAGPLLEAVFSNLLGNSVQHSGGSKVRISNESTDGEMVCIIEDDGKGIPDEEKDKIFEKGYKKGENAGTGLGMYLVKEITDTYGGSVEVRDSELGGARFDVHLKKA</sequence>
<dbReference type="Gene3D" id="3.30.450.20">
    <property type="entry name" value="PAS domain"/>
    <property type="match status" value="3"/>
</dbReference>
<dbReference type="AlphaFoldDB" id="A0A133UDG8"/>
<dbReference type="NCBIfam" id="TIGR00229">
    <property type="entry name" value="sensory_box"/>
    <property type="match status" value="3"/>
</dbReference>
<dbReference type="SMART" id="SM00091">
    <property type="entry name" value="PAS"/>
    <property type="match status" value="3"/>
</dbReference>
<reference evidence="12 13" key="1">
    <citation type="journal article" date="2016" name="Sci. Rep.">
        <title>Metabolic traits of an uncultured archaeal lineage -MSBL1- from brine pools of the Red Sea.</title>
        <authorList>
            <person name="Mwirichia R."/>
            <person name="Alam I."/>
            <person name="Rashid M."/>
            <person name="Vinu M."/>
            <person name="Ba-Alawi W."/>
            <person name="Anthony Kamau A."/>
            <person name="Kamanda Ngugi D."/>
            <person name="Goker M."/>
            <person name="Klenk H.P."/>
            <person name="Bajic V."/>
            <person name="Stingl U."/>
        </authorList>
    </citation>
    <scope>NUCLEOTIDE SEQUENCE [LARGE SCALE GENOMIC DNA]</scope>
    <source>
        <strain evidence="12">SCGC-AAA259E17</strain>
    </source>
</reference>
<feature type="domain" description="PAS" evidence="10">
    <location>
        <begin position="219"/>
        <end position="287"/>
    </location>
</feature>
<evidence type="ECO:0000313" key="12">
    <source>
        <dbReference type="EMBL" id="KXA92234.1"/>
    </source>
</evidence>
<evidence type="ECO:0000259" key="8">
    <source>
        <dbReference type="PROSITE" id="PS50109"/>
    </source>
</evidence>
<keyword evidence="13" id="KW-1185">Reference proteome</keyword>
<feature type="domain" description="PAC" evidence="11">
    <location>
        <begin position="290"/>
        <end position="340"/>
    </location>
</feature>
<evidence type="ECO:0000256" key="1">
    <source>
        <dbReference type="ARBA" id="ARBA00000085"/>
    </source>
</evidence>
<accession>A0A133UDG8</accession>
<evidence type="ECO:0000256" key="4">
    <source>
        <dbReference type="ARBA" id="ARBA00022679"/>
    </source>
</evidence>
<dbReference type="PRINTS" id="PR00344">
    <property type="entry name" value="BCTRLSENSOR"/>
</dbReference>
<feature type="domain" description="PAS" evidence="10">
    <location>
        <begin position="341"/>
        <end position="411"/>
    </location>
</feature>
<feature type="domain" description="Response regulatory" evidence="9">
    <location>
        <begin position="1"/>
        <end position="79"/>
    </location>
</feature>
<dbReference type="InterPro" id="IPR013656">
    <property type="entry name" value="PAS_4"/>
</dbReference>
<dbReference type="InterPro" id="IPR052162">
    <property type="entry name" value="Sensor_kinase/Photoreceptor"/>
</dbReference>
<dbReference type="Gene3D" id="3.30.565.10">
    <property type="entry name" value="Histidine kinase-like ATPase, C-terminal domain"/>
    <property type="match status" value="1"/>
</dbReference>
<dbReference type="InterPro" id="IPR003594">
    <property type="entry name" value="HATPase_dom"/>
</dbReference>
<evidence type="ECO:0000256" key="2">
    <source>
        <dbReference type="ARBA" id="ARBA00012438"/>
    </source>
</evidence>
<dbReference type="SUPFAM" id="SSF55785">
    <property type="entry name" value="PYP-like sensor domain (PAS domain)"/>
    <property type="match status" value="3"/>
</dbReference>
<keyword evidence="5" id="KW-0418">Kinase</keyword>
<dbReference type="InterPro" id="IPR001789">
    <property type="entry name" value="Sig_transdc_resp-reg_receiver"/>
</dbReference>
<dbReference type="CDD" id="cd00075">
    <property type="entry name" value="HATPase"/>
    <property type="match status" value="1"/>
</dbReference>
<dbReference type="SUPFAM" id="SSF47384">
    <property type="entry name" value="Homodimeric domain of signal transducing histidine kinase"/>
    <property type="match status" value="1"/>
</dbReference>
<comment type="catalytic activity">
    <reaction evidence="1">
        <text>ATP + protein L-histidine = ADP + protein N-phospho-L-histidine.</text>
        <dbReference type="EC" id="2.7.13.3"/>
    </reaction>
</comment>
<gene>
    <name evidence="12" type="ORF">AKJ64_03685</name>
</gene>
<name>A0A133UDG8_9EURY</name>
<dbReference type="SMART" id="SM00387">
    <property type="entry name" value="HATPase_c"/>
    <property type="match status" value="1"/>
</dbReference>
<dbReference type="InterPro" id="IPR013655">
    <property type="entry name" value="PAS_fold_3"/>
</dbReference>
<evidence type="ECO:0000256" key="3">
    <source>
        <dbReference type="ARBA" id="ARBA00022553"/>
    </source>
</evidence>
<keyword evidence="7" id="KW-0175">Coiled coil</keyword>
<dbReference type="CDD" id="cd00156">
    <property type="entry name" value="REC"/>
    <property type="match status" value="1"/>
</dbReference>
<dbReference type="SUPFAM" id="SSF52172">
    <property type="entry name" value="CheY-like"/>
    <property type="match status" value="1"/>
</dbReference>
<dbReference type="PANTHER" id="PTHR43304:SF1">
    <property type="entry name" value="PAC DOMAIN-CONTAINING PROTEIN"/>
    <property type="match status" value="1"/>
</dbReference>
<dbReference type="InterPro" id="IPR005467">
    <property type="entry name" value="His_kinase_dom"/>
</dbReference>
<dbReference type="EMBL" id="LHXN01000067">
    <property type="protein sequence ID" value="KXA92234.1"/>
    <property type="molecule type" value="Genomic_DNA"/>
</dbReference>
<dbReference type="Pfam" id="PF00989">
    <property type="entry name" value="PAS"/>
    <property type="match status" value="1"/>
</dbReference>
<dbReference type="SUPFAM" id="SSF55874">
    <property type="entry name" value="ATPase domain of HSP90 chaperone/DNA topoisomerase II/histidine kinase"/>
    <property type="match status" value="1"/>
</dbReference>
<dbReference type="InterPro" id="IPR011006">
    <property type="entry name" value="CheY-like_superfamily"/>
</dbReference>
<protein>
    <recommendedName>
        <fullName evidence="2">histidine kinase</fullName>
        <ecNumber evidence="2">2.7.13.3</ecNumber>
    </recommendedName>
</protein>
<evidence type="ECO:0000259" key="11">
    <source>
        <dbReference type="PROSITE" id="PS50113"/>
    </source>
</evidence>
<dbReference type="CDD" id="cd00082">
    <property type="entry name" value="HisKA"/>
    <property type="match status" value="1"/>
</dbReference>
<organism evidence="12 13">
    <name type="scientific">candidate division MSBL1 archaeon SCGC-AAA259E17</name>
    <dbReference type="NCBI Taxonomy" id="1698263"/>
    <lineage>
        <taxon>Archaea</taxon>
        <taxon>Methanobacteriati</taxon>
        <taxon>Methanobacteriota</taxon>
        <taxon>candidate division MSBL1</taxon>
    </lineage>
</organism>
<dbReference type="Pfam" id="PF08447">
    <property type="entry name" value="PAS_3"/>
    <property type="match status" value="1"/>
</dbReference>
<feature type="domain" description="Histidine kinase" evidence="8">
    <location>
        <begin position="468"/>
        <end position="672"/>
    </location>
</feature>
<feature type="domain" description="PAC" evidence="11">
    <location>
        <begin position="413"/>
        <end position="464"/>
    </location>
</feature>
<feature type="domain" description="PAC" evidence="11">
    <location>
        <begin position="165"/>
        <end position="218"/>
    </location>
</feature>
<evidence type="ECO:0000256" key="6">
    <source>
        <dbReference type="PROSITE-ProRule" id="PRU00169"/>
    </source>
</evidence>
<dbReference type="Pfam" id="PF00512">
    <property type="entry name" value="HisKA"/>
    <property type="match status" value="1"/>
</dbReference>
<proteinExistence type="predicted"/>
<evidence type="ECO:0000256" key="7">
    <source>
        <dbReference type="SAM" id="Coils"/>
    </source>
</evidence>
<feature type="coiled-coil region" evidence="7">
    <location>
        <begin position="202"/>
        <end position="229"/>
    </location>
</feature>
<dbReference type="Gene3D" id="3.40.50.2300">
    <property type="match status" value="1"/>
</dbReference>
<dbReference type="PANTHER" id="PTHR43304">
    <property type="entry name" value="PHYTOCHROME-LIKE PROTEIN CPH1"/>
    <property type="match status" value="1"/>
</dbReference>
<dbReference type="Proteomes" id="UP000070373">
    <property type="component" value="Unassembled WGS sequence"/>
</dbReference>
<dbReference type="InterPro" id="IPR035965">
    <property type="entry name" value="PAS-like_dom_sf"/>
</dbReference>
<evidence type="ECO:0000259" key="9">
    <source>
        <dbReference type="PROSITE" id="PS50110"/>
    </source>
</evidence>